<name>A0ABQ9HWP5_9NEOP</name>
<evidence type="ECO:0000256" key="1">
    <source>
        <dbReference type="SAM" id="MobiDB-lite"/>
    </source>
</evidence>
<reference evidence="2 3" key="1">
    <citation type="submission" date="2023-02" db="EMBL/GenBank/DDBJ databases">
        <title>LHISI_Scaffold_Assembly.</title>
        <authorList>
            <person name="Stuart O.P."/>
            <person name="Cleave R."/>
            <person name="Magrath M.J.L."/>
            <person name="Mikheyev A.S."/>
        </authorList>
    </citation>
    <scope>NUCLEOTIDE SEQUENCE [LARGE SCALE GENOMIC DNA]</scope>
    <source>
        <strain evidence="2">Daus_M_001</strain>
        <tissue evidence="2">Leg muscle</tissue>
    </source>
</reference>
<organism evidence="2 3">
    <name type="scientific">Dryococelus australis</name>
    <dbReference type="NCBI Taxonomy" id="614101"/>
    <lineage>
        <taxon>Eukaryota</taxon>
        <taxon>Metazoa</taxon>
        <taxon>Ecdysozoa</taxon>
        <taxon>Arthropoda</taxon>
        <taxon>Hexapoda</taxon>
        <taxon>Insecta</taxon>
        <taxon>Pterygota</taxon>
        <taxon>Neoptera</taxon>
        <taxon>Polyneoptera</taxon>
        <taxon>Phasmatodea</taxon>
        <taxon>Verophasmatodea</taxon>
        <taxon>Anareolatae</taxon>
        <taxon>Phasmatidae</taxon>
        <taxon>Eurycanthinae</taxon>
        <taxon>Dryococelus</taxon>
    </lineage>
</organism>
<dbReference type="EMBL" id="JARBHB010000003">
    <property type="protein sequence ID" value="KAJ8888233.1"/>
    <property type="molecule type" value="Genomic_DNA"/>
</dbReference>
<feature type="region of interest" description="Disordered" evidence="1">
    <location>
        <begin position="1"/>
        <end position="20"/>
    </location>
</feature>
<proteinExistence type="predicted"/>
<feature type="region of interest" description="Disordered" evidence="1">
    <location>
        <begin position="401"/>
        <end position="421"/>
    </location>
</feature>
<gene>
    <name evidence="2" type="ORF">PR048_007720</name>
</gene>
<protein>
    <submittedName>
        <fullName evidence="2">Uncharacterized protein</fullName>
    </submittedName>
</protein>
<feature type="non-terminal residue" evidence="2">
    <location>
        <position position="498"/>
    </location>
</feature>
<evidence type="ECO:0000313" key="2">
    <source>
        <dbReference type="EMBL" id="KAJ8888233.1"/>
    </source>
</evidence>
<evidence type="ECO:0000313" key="3">
    <source>
        <dbReference type="Proteomes" id="UP001159363"/>
    </source>
</evidence>
<feature type="compositionally biased region" description="Pro residues" evidence="1">
    <location>
        <begin position="403"/>
        <end position="415"/>
    </location>
</feature>
<comment type="caution">
    <text evidence="2">The sequence shown here is derived from an EMBL/GenBank/DDBJ whole genome shotgun (WGS) entry which is preliminary data.</text>
</comment>
<sequence length="498" mass="56124">MRKRRNTSATKTGDSQQRHRLARFPLAKIQKRPHWELNPVGIGGRRVLLPFPLVPTPREFRGGDSDRTHVSCVGHTSILRESKTDNHGARGPRSVDVVRLLASTSANQFRFPVASLPYFRVRGSCWMMPQAGGFSRGSPISPPLYSGAAPYSPHFTLIGSQDLHVKSCLHLFPFFTNHASAVQRKSHMVKSAWFYTKYFSRGVELCDLPQMTRVRFPDFGLPMISRNRSRQILGCVHDKGHGRFIPFPSSLPLTCATCTVSKDLAVDETLSPTVYLHIETGFQKRSVYREQHINKFKRINFTSGSGMSRPFRDPNAFLHVHFGCILHIHFRYVFSHALCKCKKCPGSAFAKMHQKCMCENALGSRNGPLILLLATRYRCDGTFQDFIPGMLVFSNLINRHAHPPPPPRQGEPSPIPAGSSDFRKWESCRTMPLVGRFPRGSPASPPLHSGAAPYSLQSLPSALKTSPSRAARISSLRFTYRQKRDIVREDKEWLLHTN</sequence>
<accession>A0ABQ9HWP5</accession>
<keyword evidence="3" id="KW-1185">Reference proteome</keyword>
<dbReference type="Proteomes" id="UP001159363">
    <property type="component" value="Chromosome 3"/>
</dbReference>